<dbReference type="AlphaFoldDB" id="A0AA39XHS7"/>
<gene>
    <name evidence="4" type="ORF">B0T17DRAFT_481759</name>
</gene>
<dbReference type="InterPro" id="IPR001138">
    <property type="entry name" value="Zn2Cys6_DnaBD"/>
</dbReference>
<keyword evidence="1" id="KW-0539">Nucleus</keyword>
<dbReference type="SUPFAM" id="SSF57701">
    <property type="entry name" value="Zn2/Cys6 DNA-binding domain"/>
    <property type="match status" value="1"/>
</dbReference>
<evidence type="ECO:0000256" key="1">
    <source>
        <dbReference type="ARBA" id="ARBA00023242"/>
    </source>
</evidence>
<organism evidence="4 5">
    <name type="scientific">Bombardia bombarda</name>
    <dbReference type="NCBI Taxonomy" id="252184"/>
    <lineage>
        <taxon>Eukaryota</taxon>
        <taxon>Fungi</taxon>
        <taxon>Dikarya</taxon>
        <taxon>Ascomycota</taxon>
        <taxon>Pezizomycotina</taxon>
        <taxon>Sordariomycetes</taxon>
        <taxon>Sordariomycetidae</taxon>
        <taxon>Sordariales</taxon>
        <taxon>Lasiosphaeriaceae</taxon>
        <taxon>Bombardia</taxon>
    </lineage>
</organism>
<evidence type="ECO:0000313" key="5">
    <source>
        <dbReference type="Proteomes" id="UP001174934"/>
    </source>
</evidence>
<dbReference type="InterPro" id="IPR036864">
    <property type="entry name" value="Zn2-C6_fun-type_DNA-bd_sf"/>
</dbReference>
<evidence type="ECO:0000259" key="3">
    <source>
        <dbReference type="PROSITE" id="PS50048"/>
    </source>
</evidence>
<evidence type="ECO:0000256" key="2">
    <source>
        <dbReference type="SAM" id="MobiDB-lite"/>
    </source>
</evidence>
<dbReference type="PROSITE" id="PS00463">
    <property type="entry name" value="ZN2_CY6_FUNGAL_1"/>
    <property type="match status" value="1"/>
</dbReference>
<dbReference type="PROSITE" id="PS50048">
    <property type="entry name" value="ZN2_CY6_FUNGAL_2"/>
    <property type="match status" value="1"/>
</dbReference>
<evidence type="ECO:0000313" key="4">
    <source>
        <dbReference type="EMBL" id="KAK0634247.1"/>
    </source>
</evidence>
<keyword evidence="5" id="KW-1185">Reference proteome</keyword>
<dbReference type="PANTHER" id="PTHR31668:SF20">
    <property type="entry name" value="ZN(II)2CYS6 TRANSCRIPTION FACTOR (EUROFUNG)"/>
    <property type="match status" value="1"/>
</dbReference>
<protein>
    <recommendedName>
        <fullName evidence="3">Zn(2)-C6 fungal-type domain-containing protein</fullName>
    </recommendedName>
</protein>
<feature type="compositionally biased region" description="Low complexity" evidence="2">
    <location>
        <begin position="12"/>
        <end position="27"/>
    </location>
</feature>
<name>A0AA39XHS7_9PEZI</name>
<proteinExistence type="predicted"/>
<sequence>MQQSPLVDGGHSISPSVSPSPTSSSASHQNQNQTIPAARPGDKRSPAHAAAAELDSRSKRAQVSRACQRCRNLRRACSEYRPCKRCLDQGLGEQCLVQPGPSLHVSPQSTAFQRMAELLPLTVVDYCVGRFFARLYPTIPIMVPEYIAQLKLAARAGPASEAAMEAQCLLTAMCSLVLLQVEEPESLFLQGLISEKNAAYGQRLFDGALAAHGSFARSSNPSLELCLLTFFLYACHGALLHHSQAFLFLRESTTLWLLLRPCGNPSSSSTSFRFLADRLFWTLLISERSHAIRYRRPVTLQITAETPSPDDNPSLAGFWTLAALFRPLDTWFISLATQSINSPLNPGPPHPPPASQAIHASLTYIERAIKTAINPTIPLQDTQKANLRVTQMWLRIILWQLRLRLGHLTTEEASPGLSENLTYQYPLVVARDLTLSTHHLPVDSIKVHGVGLTEKLFDIASAMVDVLARIPIAKEGARVAREVGNDSWAGRSRSNPEDDLKYLRRLITQLPGGKAIYDELLRKHLQQAMPG</sequence>
<dbReference type="GO" id="GO:0000981">
    <property type="term" value="F:DNA-binding transcription factor activity, RNA polymerase II-specific"/>
    <property type="evidence" value="ECO:0007669"/>
    <property type="project" value="InterPro"/>
</dbReference>
<dbReference type="InterPro" id="IPR050797">
    <property type="entry name" value="Carb_Metab_Trans_Reg"/>
</dbReference>
<reference evidence="4" key="1">
    <citation type="submission" date="2023-06" db="EMBL/GenBank/DDBJ databases">
        <title>Genome-scale phylogeny and comparative genomics of the fungal order Sordariales.</title>
        <authorList>
            <consortium name="Lawrence Berkeley National Laboratory"/>
            <person name="Hensen N."/>
            <person name="Bonometti L."/>
            <person name="Westerberg I."/>
            <person name="Brannstrom I.O."/>
            <person name="Guillou S."/>
            <person name="Cros-Aarteil S."/>
            <person name="Calhoun S."/>
            <person name="Haridas S."/>
            <person name="Kuo A."/>
            <person name="Mondo S."/>
            <person name="Pangilinan J."/>
            <person name="Riley R."/>
            <person name="LaButti K."/>
            <person name="Andreopoulos B."/>
            <person name="Lipzen A."/>
            <person name="Chen C."/>
            <person name="Yanf M."/>
            <person name="Daum C."/>
            <person name="Ng V."/>
            <person name="Clum A."/>
            <person name="Steindorff A."/>
            <person name="Ohm R."/>
            <person name="Martin F."/>
            <person name="Silar P."/>
            <person name="Natvig D."/>
            <person name="Lalanne C."/>
            <person name="Gautier V."/>
            <person name="Ament-velasquez S.L."/>
            <person name="Kruys A."/>
            <person name="Hutchinson M.I."/>
            <person name="Powell A.J."/>
            <person name="Barry K."/>
            <person name="Miller A.N."/>
            <person name="Grigoriev I.V."/>
            <person name="Debuchy R."/>
            <person name="Gladieux P."/>
            <person name="Thoren M.H."/>
            <person name="Johannesson H."/>
        </authorList>
    </citation>
    <scope>NUCLEOTIDE SEQUENCE</scope>
    <source>
        <strain evidence="4">SMH3391-2</strain>
    </source>
</reference>
<dbReference type="CDD" id="cd12148">
    <property type="entry name" value="fungal_TF_MHR"/>
    <property type="match status" value="1"/>
</dbReference>
<feature type="region of interest" description="Disordered" evidence="2">
    <location>
        <begin position="1"/>
        <end position="57"/>
    </location>
</feature>
<dbReference type="PANTHER" id="PTHR31668">
    <property type="entry name" value="GLUCOSE TRANSPORT TRANSCRIPTION REGULATOR RGT1-RELATED-RELATED"/>
    <property type="match status" value="1"/>
</dbReference>
<dbReference type="EMBL" id="JAULSR010000001">
    <property type="protein sequence ID" value="KAK0634247.1"/>
    <property type="molecule type" value="Genomic_DNA"/>
</dbReference>
<comment type="caution">
    <text evidence="4">The sequence shown here is derived from an EMBL/GenBank/DDBJ whole genome shotgun (WGS) entry which is preliminary data.</text>
</comment>
<dbReference type="GO" id="GO:0008270">
    <property type="term" value="F:zinc ion binding"/>
    <property type="evidence" value="ECO:0007669"/>
    <property type="project" value="InterPro"/>
</dbReference>
<accession>A0AA39XHS7</accession>
<dbReference type="CDD" id="cd00067">
    <property type="entry name" value="GAL4"/>
    <property type="match status" value="1"/>
</dbReference>
<dbReference type="Proteomes" id="UP001174934">
    <property type="component" value="Unassembled WGS sequence"/>
</dbReference>
<feature type="domain" description="Zn(2)-C6 fungal-type" evidence="3">
    <location>
        <begin position="66"/>
        <end position="97"/>
    </location>
</feature>